<evidence type="ECO:0000256" key="1">
    <source>
        <dbReference type="ARBA" id="ARBA00004418"/>
    </source>
</evidence>
<evidence type="ECO:0000256" key="3">
    <source>
        <dbReference type="ARBA" id="ARBA00022764"/>
    </source>
</evidence>
<dbReference type="InterPro" id="IPR038404">
    <property type="entry name" value="TRAP_DctP_sf"/>
</dbReference>
<dbReference type="Gene3D" id="3.40.190.170">
    <property type="entry name" value="Bacterial extracellular solute-binding protein, family 7"/>
    <property type="match status" value="1"/>
</dbReference>
<keyword evidence="2 4" id="KW-0732">Signal</keyword>
<dbReference type="GO" id="GO:0042597">
    <property type="term" value="C:periplasmic space"/>
    <property type="evidence" value="ECO:0007669"/>
    <property type="project" value="UniProtKB-SubCell"/>
</dbReference>
<dbReference type="NCBIfam" id="NF037995">
    <property type="entry name" value="TRAP_S1"/>
    <property type="match status" value="1"/>
</dbReference>
<keyword evidence="3" id="KW-0574">Periplasm</keyword>
<proteinExistence type="predicted"/>
<dbReference type="GO" id="GO:0055085">
    <property type="term" value="P:transmembrane transport"/>
    <property type="evidence" value="ECO:0007669"/>
    <property type="project" value="InterPro"/>
</dbReference>
<organism evidence="5">
    <name type="scientific">Boseongicola sp. SB0664_bin_43</name>
    <dbReference type="NCBI Taxonomy" id="2604844"/>
    <lineage>
        <taxon>Bacteria</taxon>
        <taxon>Pseudomonadati</taxon>
        <taxon>Pseudomonadota</taxon>
        <taxon>Alphaproteobacteria</taxon>
        <taxon>Rhodobacterales</taxon>
        <taxon>Paracoccaceae</taxon>
        <taxon>Boseongicola</taxon>
    </lineage>
</organism>
<evidence type="ECO:0000256" key="4">
    <source>
        <dbReference type="SAM" id="SignalP"/>
    </source>
</evidence>
<gene>
    <name evidence="5" type="ORF">F4Y60_08730</name>
</gene>
<name>A0A6B0Y4W7_9RHOB</name>
<dbReference type="PANTHER" id="PTHR33376:SF15">
    <property type="entry name" value="BLL6794 PROTEIN"/>
    <property type="match status" value="1"/>
</dbReference>
<dbReference type="PANTHER" id="PTHR33376">
    <property type="match status" value="1"/>
</dbReference>
<accession>A0A6B0Y4W7</accession>
<dbReference type="EMBL" id="VXRY01000345">
    <property type="protein sequence ID" value="MXY34156.1"/>
    <property type="molecule type" value="Genomic_DNA"/>
</dbReference>
<comment type="caution">
    <text evidence="5">The sequence shown here is derived from an EMBL/GenBank/DDBJ whole genome shotgun (WGS) entry which is preliminary data.</text>
</comment>
<dbReference type="Pfam" id="PF03480">
    <property type="entry name" value="DctP"/>
    <property type="match status" value="1"/>
</dbReference>
<feature type="signal peptide" evidence="4">
    <location>
        <begin position="1"/>
        <end position="26"/>
    </location>
</feature>
<sequence>MKLTIWMKTLAVSAAAALVIAPDAGARELKVGSYEPESHYLVEFVYKPYLKEVTRRTNGELTFKWFHGGTLVKAPQTVDGLKSGLVDLVVTTGIFTQESLFPTTHVMTLPFQYDSTVEANHVFQKMYHELPEVQAEFEGLVPLGFHVSDFFNLHIHKDVDPVHTLEDLQKLEIGAFSKSGVTYSELLGATPRNIKLEDLYVSLQRKAIDGIWFPTAPLIKWKMTDHTSNHSLVGGPFVMIPMTMSQATWDSLTDEQRGIFRSMENELTNFTGAIVDNRRGSSVAKMEGRGDTIIRLSPEEKAKWVAQTKPAYDAWLALMEEKGNDGEAILAKVREFTAEFKGMDYTPADWWGDNWQE</sequence>
<reference evidence="5" key="1">
    <citation type="submission" date="2019-09" db="EMBL/GenBank/DDBJ databases">
        <title>Characterisation of the sponge microbiome using genome-centric metagenomics.</title>
        <authorList>
            <person name="Engelberts J.P."/>
            <person name="Robbins S.J."/>
            <person name="De Goeij J.M."/>
            <person name="Aranda M."/>
            <person name="Bell S.C."/>
            <person name="Webster N.S."/>
        </authorList>
    </citation>
    <scope>NUCLEOTIDE SEQUENCE</scope>
    <source>
        <strain evidence="5">SB0664_bin_43</strain>
    </source>
</reference>
<feature type="chain" id="PRO_5025351361" description="C4-dicarboxylate ABC transporter substrate-binding protein" evidence="4">
    <location>
        <begin position="27"/>
        <end position="357"/>
    </location>
</feature>
<protein>
    <recommendedName>
        <fullName evidence="6">C4-dicarboxylate ABC transporter substrate-binding protein</fullName>
    </recommendedName>
</protein>
<dbReference type="AlphaFoldDB" id="A0A6B0Y4W7"/>
<dbReference type="InterPro" id="IPR018389">
    <property type="entry name" value="DctP_fam"/>
</dbReference>
<evidence type="ECO:0000256" key="2">
    <source>
        <dbReference type="ARBA" id="ARBA00022729"/>
    </source>
</evidence>
<evidence type="ECO:0008006" key="6">
    <source>
        <dbReference type="Google" id="ProtNLM"/>
    </source>
</evidence>
<comment type="subcellular location">
    <subcellularLocation>
        <location evidence="1">Periplasm</location>
    </subcellularLocation>
</comment>
<evidence type="ECO:0000313" key="5">
    <source>
        <dbReference type="EMBL" id="MXY34156.1"/>
    </source>
</evidence>